<evidence type="ECO:0000256" key="3">
    <source>
        <dbReference type="SAM" id="MobiDB-lite"/>
    </source>
</evidence>
<feature type="non-terminal residue" evidence="5">
    <location>
        <position position="1"/>
    </location>
</feature>
<feature type="region of interest" description="Disordered" evidence="3">
    <location>
        <begin position="179"/>
        <end position="248"/>
    </location>
</feature>
<dbReference type="Gene3D" id="2.30.30.40">
    <property type="entry name" value="SH3 Domains"/>
    <property type="match status" value="2"/>
</dbReference>
<gene>
    <name evidence="5" type="primary">FCHSD2_3</name>
    <name evidence="5" type="ORF">GOODEAATRI_020532</name>
</gene>
<dbReference type="Pfam" id="PF14604">
    <property type="entry name" value="SH3_9"/>
    <property type="match status" value="1"/>
</dbReference>
<feature type="compositionally biased region" description="Acidic residues" evidence="3">
    <location>
        <begin position="1"/>
        <end position="21"/>
    </location>
</feature>
<accession>A0ABV0PZN1</accession>
<dbReference type="InterPro" id="IPR001452">
    <property type="entry name" value="SH3_domain"/>
</dbReference>
<dbReference type="SMART" id="SM00326">
    <property type="entry name" value="SH3"/>
    <property type="match status" value="2"/>
</dbReference>
<name>A0ABV0PZN1_9TELE</name>
<evidence type="ECO:0000259" key="4">
    <source>
        <dbReference type="PROSITE" id="PS50002"/>
    </source>
</evidence>
<dbReference type="InterPro" id="IPR036028">
    <property type="entry name" value="SH3-like_dom_sf"/>
</dbReference>
<dbReference type="PRINTS" id="PR00452">
    <property type="entry name" value="SH3DOMAIN"/>
</dbReference>
<keyword evidence="6" id="KW-1185">Reference proteome</keyword>
<dbReference type="Proteomes" id="UP001476798">
    <property type="component" value="Unassembled WGS sequence"/>
</dbReference>
<dbReference type="PANTHER" id="PTHR15735:SF11">
    <property type="entry name" value="F-BAR AND DOUBLE SH3 DOMAINS PROTEIN 2"/>
    <property type="match status" value="1"/>
</dbReference>
<organism evidence="5 6">
    <name type="scientific">Goodea atripinnis</name>
    <dbReference type="NCBI Taxonomy" id="208336"/>
    <lineage>
        <taxon>Eukaryota</taxon>
        <taxon>Metazoa</taxon>
        <taxon>Chordata</taxon>
        <taxon>Craniata</taxon>
        <taxon>Vertebrata</taxon>
        <taxon>Euteleostomi</taxon>
        <taxon>Actinopterygii</taxon>
        <taxon>Neopterygii</taxon>
        <taxon>Teleostei</taxon>
        <taxon>Neoteleostei</taxon>
        <taxon>Acanthomorphata</taxon>
        <taxon>Ovalentaria</taxon>
        <taxon>Atherinomorphae</taxon>
        <taxon>Cyprinodontiformes</taxon>
        <taxon>Goodeidae</taxon>
        <taxon>Goodea</taxon>
    </lineage>
</organism>
<feature type="region of interest" description="Disordered" evidence="3">
    <location>
        <begin position="1"/>
        <end position="33"/>
    </location>
</feature>
<reference evidence="5 6" key="1">
    <citation type="submission" date="2021-06" db="EMBL/GenBank/DDBJ databases">
        <authorList>
            <person name="Palmer J.M."/>
        </authorList>
    </citation>
    <scope>NUCLEOTIDE SEQUENCE [LARGE SCALE GENOMIC DNA]</scope>
    <source>
        <strain evidence="5 6">GA_2019</strain>
        <tissue evidence="5">Muscle</tissue>
    </source>
</reference>
<dbReference type="Pfam" id="PF00018">
    <property type="entry name" value="SH3_1"/>
    <property type="match status" value="1"/>
</dbReference>
<comment type="caution">
    <text evidence="5">The sequence shown here is derived from an EMBL/GenBank/DDBJ whole genome shotgun (WGS) entry which is preliminary data.</text>
</comment>
<feature type="domain" description="SH3" evidence="4">
    <location>
        <begin position="116"/>
        <end position="178"/>
    </location>
</feature>
<dbReference type="PROSITE" id="PS50002">
    <property type="entry name" value="SH3"/>
    <property type="match status" value="1"/>
</dbReference>
<dbReference type="PANTHER" id="PTHR15735">
    <property type="entry name" value="FCH AND DOUBLE SH3 DOMAINS PROTEIN"/>
    <property type="match status" value="1"/>
</dbReference>
<evidence type="ECO:0000256" key="2">
    <source>
        <dbReference type="PROSITE-ProRule" id="PRU00192"/>
    </source>
</evidence>
<evidence type="ECO:0000256" key="1">
    <source>
        <dbReference type="ARBA" id="ARBA00022443"/>
    </source>
</evidence>
<protein>
    <submittedName>
        <fullName evidence="5">F-BAR and double SH3 domains protein 2</fullName>
    </submittedName>
</protein>
<evidence type="ECO:0000313" key="6">
    <source>
        <dbReference type="Proteomes" id="UP001476798"/>
    </source>
</evidence>
<proteinExistence type="predicted"/>
<sequence>GTADLEQEDEEEMEDSSEVLDDSSSSPSSTLKNYPLTCKVLYSYKASQPDELTIEEQEILEVIDDGDMEDWVKLPSSNSLLSMLQSLASLDARSHSSSNSTEPETELSASSVNGDSGVSFAKALYDYAGQTDEELSFPEGAIIRVLNRETHEDDGFWEGEFNGVVGVFPAVLVEDLTGVNENGDGQKESSAQPLPAGTSPQQPPSDPHHSLFWIESMQRHSLSRRPATLLPQRTPPASGCFTQEPVSQ</sequence>
<dbReference type="SUPFAM" id="SSF50044">
    <property type="entry name" value="SH3-domain"/>
    <property type="match status" value="2"/>
</dbReference>
<dbReference type="EMBL" id="JAHRIO010091882">
    <property type="protein sequence ID" value="MEQ2188987.1"/>
    <property type="molecule type" value="Genomic_DNA"/>
</dbReference>
<evidence type="ECO:0000313" key="5">
    <source>
        <dbReference type="EMBL" id="MEQ2188987.1"/>
    </source>
</evidence>
<keyword evidence="1 2" id="KW-0728">SH3 domain</keyword>